<dbReference type="Pfam" id="PF01734">
    <property type="entry name" value="Patatin"/>
    <property type="match status" value="1"/>
</dbReference>
<evidence type="ECO:0000256" key="6">
    <source>
        <dbReference type="PROSITE-ProRule" id="PRU01161"/>
    </source>
</evidence>
<evidence type="ECO:0000259" key="8">
    <source>
        <dbReference type="PROSITE" id="PS51635"/>
    </source>
</evidence>
<comment type="caution">
    <text evidence="9">The sequence shown here is derived from an EMBL/GenBank/DDBJ whole genome shotgun (WGS) entry which is preliminary data.</text>
</comment>
<feature type="active site" description="Nucleophile" evidence="6">
    <location>
        <position position="512"/>
    </location>
</feature>
<dbReference type="SUPFAM" id="SSF57850">
    <property type="entry name" value="RING/U-box"/>
    <property type="match status" value="1"/>
</dbReference>
<dbReference type="RefSeq" id="XP_056483372.1">
    <property type="nucleotide sequence ID" value="XM_056637342.1"/>
</dbReference>
<dbReference type="GO" id="GO:0008270">
    <property type="term" value="F:zinc ion binding"/>
    <property type="evidence" value="ECO:0007669"/>
    <property type="project" value="UniProtKB-KW"/>
</dbReference>
<keyword evidence="2 5" id="KW-0863">Zinc-finger</keyword>
<dbReference type="SUPFAM" id="SSF52151">
    <property type="entry name" value="FabD/lysophospholipase-like"/>
    <property type="match status" value="1"/>
</dbReference>
<evidence type="ECO:0000259" key="7">
    <source>
        <dbReference type="PROSITE" id="PS50089"/>
    </source>
</evidence>
<organism evidence="9 10">
    <name type="scientific">Penicillium cosmopolitanum</name>
    <dbReference type="NCBI Taxonomy" id="1131564"/>
    <lineage>
        <taxon>Eukaryota</taxon>
        <taxon>Fungi</taxon>
        <taxon>Dikarya</taxon>
        <taxon>Ascomycota</taxon>
        <taxon>Pezizomycotina</taxon>
        <taxon>Eurotiomycetes</taxon>
        <taxon>Eurotiomycetidae</taxon>
        <taxon>Eurotiales</taxon>
        <taxon>Aspergillaceae</taxon>
        <taxon>Penicillium</taxon>
    </lineage>
</organism>
<dbReference type="Gene3D" id="3.30.40.10">
    <property type="entry name" value="Zinc/RING finger domain, C3HC4 (zinc finger)"/>
    <property type="match status" value="1"/>
</dbReference>
<evidence type="ECO:0000256" key="4">
    <source>
        <dbReference type="ARBA" id="ARBA00023098"/>
    </source>
</evidence>
<dbReference type="OrthoDB" id="194358at2759"/>
<sequence length="953" mass="106264">MAAWLDIIREGEDWTVVDTDRLGELVKGMPFPERQYPDLIYFAGHKSRIRALRSFLPQNNVTRKGANGLIRLHIDHKAINTDTPLMIAESSLCLQHNTGDTKWLRHATTKHRKYALSKAGGLSFAESIQEETKRQLVLPWTRVLCLFVESESDLKATQSLLQQPHRQLQVGSQVIRTSPEVIIIFNKNIHGPAIASPRYEKLRQIVEGGRITFLDLSSRSSLSDTIAFEPLWALISEKLQSVHAEDEIVCGRFSAFHLSALWNASVPVNGQLWKASPLDLLAQARIGFPQTEKKDEFLHEFLQSAMSSIKNSTVSEVLVEVVASAFLMNAYPPGMHGFPPSVVFTVLYEAHCKGISNCYPSGRLTERIRSRFVERFAELSVNRTSSSIRKDALGQFHRQGGNLYSTTTCFVCLFRPPEHMLPCTHALCDTCVAIFGKFEPSRAYQVEIVQCPICERKCKMTIRQLPPTKRPIILSLDGGGVRGLIQLGLLCALEKRIGLPIALLPDLCAGTSVGKYNPGALSEIDIFINGTSTTNCFLKFPSLARKIFRRDCRNPILRYTHWLASAFNLTTHGLYDSRKLSKTLQEAINPARRIFDVPTVNPSGCRVAVVASRTSDGKACAMANYRGVGRNAAPAAYDFVAPNDNQEELHLLEAVLPGLGPFQDGGVRANNPLSIALRESSVVWPAAERHDLLLSVGTGWSSVIHESSSAWRSRIREGALPRLLRALMFSPSMDGKQSYFEALNYLPRLSKPDIFRLDHEIHGPIPELDDINSLEKILKMNFAVSDSLVRAVLATAMFFFELDENPVRSHDSFQCRGSILCARPGAFSILQRVLVEFPAARFQTSHGCDLGNVSALNCCTHCGYFRKPVAFPVASLGERVSIEIISGSHCDRIGGFPTSIQKLLDSQQAFAPFGRADHLVLEWPRHRQCSCHNGKRRQVQFSDRTSLSKKRRL</sequence>
<keyword evidence="6" id="KW-0442">Lipid degradation</keyword>
<evidence type="ECO:0000313" key="10">
    <source>
        <dbReference type="Proteomes" id="UP001147747"/>
    </source>
</evidence>
<keyword evidence="1" id="KW-0479">Metal-binding</keyword>
<feature type="short sequence motif" description="GXGXXG" evidence="6">
    <location>
        <begin position="478"/>
        <end position="483"/>
    </location>
</feature>
<dbReference type="PANTHER" id="PTHR24185:SF8">
    <property type="entry name" value="PNPLA DOMAIN-CONTAINING PROTEIN"/>
    <property type="match status" value="1"/>
</dbReference>
<feature type="active site" description="Proton acceptor" evidence="6">
    <location>
        <position position="664"/>
    </location>
</feature>
<dbReference type="CDD" id="cd07199">
    <property type="entry name" value="Pat17_PNPLA8_PNPLA9_like"/>
    <property type="match status" value="1"/>
</dbReference>
<reference evidence="9" key="2">
    <citation type="journal article" date="2023" name="IMA Fungus">
        <title>Comparative genomic study of the Penicillium genus elucidates a diverse pangenome and 15 lateral gene transfer events.</title>
        <authorList>
            <person name="Petersen C."/>
            <person name="Sorensen T."/>
            <person name="Nielsen M.R."/>
            <person name="Sondergaard T.E."/>
            <person name="Sorensen J.L."/>
            <person name="Fitzpatrick D.A."/>
            <person name="Frisvad J.C."/>
            <person name="Nielsen K.L."/>
        </authorList>
    </citation>
    <scope>NUCLEOTIDE SEQUENCE</scope>
    <source>
        <strain evidence="9">IBT 29677</strain>
    </source>
</reference>
<evidence type="ECO:0000313" key="9">
    <source>
        <dbReference type="EMBL" id="KAJ5379586.1"/>
    </source>
</evidence>
<dbReference type="AlphaFoldDB" id="A0A9W9VHH1"/>
<dbReference type="Proteomes" id="UP001147747">
    <property type="component" value="Unassembled WGS sequence"/>
</dbReference>
<keyword evidence="4 6" id="KW-0443">Lipid metabolism</keyword>
<dbReference type="InterPro" id="IPR016035">
    <property type="entry name" value="Acyl_Trfase/lysoPLipase"/>
</dbReference>
<accession>A0A9W9VHH1</accession>
<dbReference type="Gene3D" id="3.40.1090.10">
    <property type="entry name" value="Cytosolic phospholipase A2 catalytic domain"/>
    <property type="match status" value="1"/>
</dbReference>
<dbReference type="PROSITE" id="PS00518">
    <property type="entry name" value="ZF_RING_1"/>
    <property type="match status" value="1"/>
</dbReference>
<name>A0A9W9VHH1_9EURO</name>
<evidence type="ECO:0000256" key="2">
    <source>
        <dbReference type="ARBA" id="ARBA00022771"/>
    </source>
</evidence>
<dbReference type="InterPro" id="IPR013083">
    <property type="entry name" value="Znf_RING/FYVE/PHD"/>
</dbReference>
<dbReference type="GO" id="GO:0016042">
    <property type="term" value="P:lipid catabolic process"/>
    <property type="evidence" value="ECO:0007669"/>
    <property type="project" value="UniProtKB-UniRule"/>
</dbReference>
<evidence type="ECO:0000256" key="1">
    <source>
        <dbReference type="ARBA" id="ARBA00022723"/>
    </source>
</evidence>
<feature type="domain" description="PNPLA" evidence="8">
    <location>
        <begin position="474"/>
        <end position="677"/>
    </location>
</feature>
<dbReference type="GO" id="GO:0047499">
    <property type="term" value="F:calcium-independent phospholipase A2 activity"/>
    <property type="evidence" value="ECO:0007669"/>
    <property type="project" value="TreeGrafter"/>
</dbReference>
<protein>
    <recommendedName>
        <fullName evidence="11">RING-type domain-containing protein</fullName>
    </recommendedName>
</protein>
<evidence type="ECO:0000256" key="5">
    <source>
        <dbReference type="PROSITE-ProRule" id="PRU00175"/>
    </source>
</evidence>
<keyword evidence="10" id="KW-1185">Reference proteome</keyword>
<gene>
    <name evidence="9" type="ORF">N7509_012705</name>
</gene>
<feature type="domain" description="RING-type" evidence="7">
    <location>
        <begin position="409"/>
        <end position="455"/>
    </location>
</feature>
<reference evidence="9" key="1">
    <citation type="submission" date="2022-12" db="EMBL/GenBank/DDBJ databases">
        <authorList>
            <person name="Petersen C."/>
        </authorList>
    </citation>
    <scope>NUCLEOTIDE SEQUENCE</scope>
    <source>
        <strain evidence="9">IBT 29677</strain>
    </source>
</reference>
<dbReference type="PROSITE" id="PS51635">
    <property type="entry name" value="PNPLA"/>
    <property type="match status" value="1"/>
</dbReference>
<feature type="short sequence motif" description="GXSXG" evidence="6">
    <location>
        <begin position="510"/>
        <end position="514"/>
    </location>
</feature>
<feature type="short sequence motif" description="DGA/G" evidence="6">
    <location>
        <begin position="664"/>
        <end position="666"/>
    </location>
</feature>
<dbReference type="InterPro" id="IPR017907">
    <property type="entry name" value="Znf_RING_CS"/>
</dbReference>
<evidence type="ECO:0000256" key="3">
    <source>
        <dbReference type="ARBA" id="ARBA00022833"/>
    </source>
</evidence>
<dbReference type="GO" id="GO:0016020">
    <property type="term" value="C:membrane"/>
    <property type="evidence" value="ECO:0007669"/>
    <property type="project" value="TreeGrafter"/>
</dbReference>
<keyword evidence="3" id="KW-0862">Zinc</keyword>
<evidence type="ECO:0008006" key="11">
    <source>
        <dbReference type="Google" id="ProtNLM"/>
    </source>
</evidence>
<keyword evidence="6" id="KW-0378">Hydrolase</keyword>
<dbReference type="PANTHER" id="PTHR24185">
    <property type="entry name" value="CALCIUM-INDEPENDENT PHOSPHOLIPASE A2-GAMMA"/>
    <property type="match status" value="1"/>
</dbReference>
<dbReference type="InterPro" id="IPR001841">
    <property type="entry name" value="Znf_RING"/>
</dbReference>
<dbReference type="PROSITE" id="PS50089">
    <property type="entry name" value="ZF_RING_2"/>
    <property type="match status" value="1"/>
</dbReference>
<proteinExistence type="predicted"/>
<dbReference type="EMBL" id="JAPZBU010000011">
    <property type="protein sequence ID" value="KAJ5379586.1"/>
    <property type="molecule type" value="Genomic_DNA"/>
</dbReference>
<dbReference type="GO" id="GO:0046486">
    <property type="term" value="P:glycerolipid metabolic process"/>
    <property type="evidence" value="ECO:0007669"/>
    <property type="project" value="UniProtKB-ARBA"/>
</dbReference>
<dbReference type="InterPro" id="IPR002641">
    <property type="entry name" value="PNPLA_dom"/>
</dbReference>
<dbReference type="GO" id="GO:0019369">
    <property type="term" value="P:arachidonate metabolic process"/>
    <property type="evidence" value="ECO:0007669"/>
    <property type="project" value="TreeGrafter"/>
</dbReference>
<dbReference type="GeneID" id="81376322"/>